<dbReference type="Pfam" id="PF03571">
    <property type="entry name" value="Peptidase_M49"/>
    <property type="match status" value="1"/>
</dbReference>
<evidence type="ECO:0000313" key="3">
    <source>
        <dbReference type="EMBL" id="EXJ71740.1"/>
    </source>
</evidence>
<dbReference type="InterPro" id="IPR039461">
    <property type="entry name" value="Peptidase_M49"/>
</dbReference>
<evidence type="ECO:0000313" key="4">
    <source>
        <dbReference type="Proteomes" id="UP000019471"/>
    </source>
</evidence>
<dbReference type="RefSeq" id="XP_007744339.1">
    <property type="nucleotide sequence ID" value="XM_007746149.1"/>
</dbReference>
<dbReference type="HOGENOM" id="CLU_1713066_0_0_1"/>
<dbReference type="AlphaFoldDB" id="W9X345"/>
<reference evidence="3 4" key="1">
    <citation type="submission" date="2013-03" db="EMBL/GenBank/DDBJ databases">
        <title>The Genome Sequence of Cladophialophora psammophila CBS 110553.</title>
        <authorList>
            <consortium name="The Broad Institute Genomics Platform"/>
            <person name="Cuomo C."/>
            <person name="de Hoog S."/>
            <person name="Gorbushina A."/>
            <person name="Walker B."/>
            <person name="Young S.K."/>
            <person name="Zeng Q."/>
            <person name="Gargeya S."/>
            <person name="Fitzgerald M."/>
            <person name="Haas B."/>
            <person name="Abouelleil A."/>
            <person name="Allen A.W."/>
            <person name="Alvarado L."/>
            <person name="Arachchi H.M."/>
            <person name="Berlin A.M."/>
            <person name="Chapman S.B."/>
            <person name="Gainer-Dewar J."/>
            <person name="Goldberg J."/>
            <person name="Griggs A."/>
            <person name="Gujja S."/>
            <person name="Hansen M."/>
            <person name="Howarth C."/>
            <person name="Imamovic A."/>
            <person name="Ireland A."/>
            <person name="Larimer J."/>
            <person name="McCowan C."/>
            <person name="Murphy C."/>
            <person name="Pearson M."/>
            <person name="Poon T.W."/>
            <person name="Priest M."/>
            <person name="Roberts A."/>
            <person name="Saif S."/>
            <person name="Shea T."/>
            <person name="Sisk P."/>
            <person name="Sykes S."/>
            <person name="Wortman J."/>
            <person name="Nusbaum C."/>
            <person name="Birren B."/>
        </authorList>
    </citation>
    <scope>NUCLEOTIDE SEQUENCE [LARGE SCALE GENOMIC DNA]</scope>
    <source>
        <strain evidence="3 4">CBS 110553</strain>
    </source>
</reference>
<dbReference type="STRING" id="1182543.W9X345"/>
<comment type="caution">
    <text evidence="3">The sequence shown here is derived from an EMBL/GenBank/DDBJ whole genome shotgun (WGS) entry which is preliminary data.</text>
</comment>
<accession>W9X345</accession>
<dbReference type="Proteomes" id="UP000019471">
    <property type="component" value="Unassembled WGS sequence"/>
</dbReference>
<dbReference type="GO" id="GO:0016787">
    <property type="term" value="F:hydrolase activity"/>
    <property type="evidence" value="ECO:0007669"/>
    <property type="project" value="UniProtKB-KW"/>
</dbReference>
<protein>
    <submittedName>
        <fullName evidence="3">Uncharacterized protein</fullName>
    </submittedName>
</protein>
<evidence type="ECO:0000256" key="2">
    <source>
        <dbReference type="ARBA" id="ARBA00022801"/>
    </source>
</evidence>
<dbReference type="OrthoDB" id="4694525at2759"/>
<dbReference type="EMBL" id="AMGX01000007">
    <property type="protein sequence ID" value="EXJ71740.1"/>
    <property type="molecule type" value="Genomic_DNA"/>
</dbReference>
<keyword evidence="2" id="KW-0378">Hydrolase</keyword>
<keyword evidence="4" id="KW-1185">Reference proteome</keyword>
<gene>
    <name evidence="3" type="ORF">A1O5_05549</name>
</gene>
<proteinExistence type="predicted"/>
<name>W9X345_9EURO</name>
<organism evidence="3 4">
    <name type="scientific">Cladophialophora psammophila CBS 110553</name>
    <dbReference type="NCBI Taxonomy" id="1182543"/>
    <lineage>
        <taxon>Eukaryota</taxon>
        <taxon>Fungi</taxon>
        <taxon>Dikarya</taxon>
        <taxon>Ascomycota</taxon>
        <taxon>Pezizomycotina</taxon>
        <taxon>Eurotiomycetes</taxon>
        <taxon>Chaetothyriomycetidae</taxon>
        <taxon>Chaetothyriales</taxon>
        <taxon>Herpotrichiellaceae</taxon>
        <taxon>Cladophialophora</taxon>
    </lineage>
</organism>
<evidence type="ECO:0000256" key="1">
    <source>
        <dbReference type="ARBA" id="ARBA00022723"/>
    </source>
</evidence>
<dbReference type="GeneID" id="19190266"/>
<dbReference type="GO" id="GO:0046872">
    <property type="term" value="F:metal ion binding"/>
    <property type="evidence" value="ECO:0007669"/>
    <property type="project" value="UniProtKB-KW"/>
</dbReference>
<dbReference type="Gene3D" id="3.30.540.30">
    <property type="match status" value="1"/>
</dbReference>
<sequence length="153" mass="16839">MASISIDADTTIQKVIDPMLSIPLFSLSFPDDKNQSNLYPREAPITESENSAISMLMSQLSSKPENTRIPKITTGSRLAFEIILTSADTFVVNYLPSSDLKADVRTVAGDHAAMSKICADFEAAVPHVANQRQHDLLTQYIESFRTGSLDAYR</sequence>
<keyword evidence="1" id="KW-0479">Metal-binding</keyword>